<keyword evidence="5 8" id="KW-0238">DNA-binding</keyword>
<keyword evidence="6" id="KW-0804">Transcription</keyword>
<organism evidence="11 12">
    <name type="scientific">Ramlibacter lithotrophicus</name>
    <dbReference type="NCBI Taxonomy" id="2606681"/>
    <lineage>
        <taxon>Bacteria</taxon>
        <taxon>Pseudomonadati</taxon>
        <taxon>Pseudomonadota</taxon>
        <taxon>Betaproteobacteria</taxon>
        <taxon>Burkholderiales</taxon>
        <taxon>Comamonadaceae</taxon>
        <taxon>Ramlibacter</taxon>
    </lineage>
</organism>
<keyword evidence="2 7" id="KW-0597">Phosphoprotein</keyword>
<dbReference type="GO" id="GO:0000976">
    <property type="term" value="F:transcription cis-regulatory region binding"/>
    <property type="evidence" value="ECO:0007669"/>
    <property type="project" value="TreeGrafter"/>
</dbReference>
<dbReference type="InterPro" id="IPR039420">
    <property type="entry name" value="WalR-like"/>
</dbReference>
<dbReference type="EMBL" id="VTOX01000006">
    <property type="protein sequence ID" value="NKE67552.1"/>
    <property type="molecule type" value="Genomic_DNA"/>
</dbReference>
<dbReference type="SMART" id="SM00448">
    <property type="entry name" value="REC"/>
    <property type="match status" value="1"/>
</dbReference>
<keyword evidence="12" id="KW-1185">Reference proteome</keyword>
<evidence type="ECO:0000256" key="4">
    <source>
        <dbReference type="ARBA" id="ARBA00023015"/>
    </source>
</evidence>
<sequence>MKILVIEDEVKAAAYIRQGLAESGYTVDVAHTGTDGLHAAATGDHDLIILDVMLPGIDGFAVLSALRTSKQVPVLMLTARGKTDDKVRGFDLGADDYLVKPFQFPELLARVRVLLKRGQTAQPDPVVRVADLEIDAVRHRATRAGQRVDLTAKEFALLTLLTQRAGEVLSRTQIASLVWDIHFDSDSNVVEVAMRRLRAKIDDPFPEKLIHTVRGVGYVLERRSES</sequence>
<evidence type="ECO:0000256" key="6">
    <source>
        <dbReference type="ARBA" id="ARBA00023163"/>
    </source>
</evidence>
<dbReference type="InterPro" id="IPR011006">
    <property type="entry name" value="CheY-like_superfamily"/>
</dbReference>
<feature type="modified residue" description="4-aspartylphosphate" evidence="7">
    <location>
        <position position="51"/>
    </location>
</feature>
<feature type="domain" description="OmpR/PhoB-type" evidence="10">
    <location>
        <begin position="124"/>
        <end position="222"/>
    </location>
</feature>
<reference evidence="11 12" key="1">
    <citation type="journal article" date="2020" name="Nature">
        <title>Bacterial chemolithoautotrophy via manganese oxidation.</title>
        <authorList>
            <person name="Yu H."/>
            <person name="Leadbetter J.R."/>
        </authorList>
    </citation>
    <scope>NUCLEOTIDE SEQUENCE [LARGE SCALE GENOMIC DNA]</scope>
    <source>
        <strain evidence="11 12">RBP-1</strain>
    </source>
</reference>
<dbReference type="GO" id="GO:0032993">
    <property type="term" value="C:protein-DNA complex"/>
    <property type="evidence" value="ECO:0007669"/>
    <property type="project" value="TreeGrafter"/>
</dbReference>
<name>A0A7X6DI11_9BURK</name>
<dbReference type="RefSeq" id="WP_168108669.1">
    <property type="nucleotide sequence ID" value="NZ_VTOX01000006.1"/>
</dbReference>
<comment type="caution">
    <text evidence="11">The sequence shown here is derived from an EMBL/GenBank/DDBJ whole genome shotgun (WGS) entry which is preliminary data.</text>
</comment>
<dbReference type="Gene3D" id="1.10.10.10">
    <property type="entry name" value="Winged helix-like DNA-binding domain superfamily/Winged helix DNA-binding domain"/>
    <property type="match status" value="1"/>
</dbReference>
<dbReference type="FunFam" id="1.10.10.10:FF:000005">
    <property type="entry name" value="Two-component system response regulator"/>
    <property type="match status" value="1"/>
</dbReference>
<dbReference type="InterPro" id="IPR001789">
    <property type="entry name" value="Sig_transdc_resp-reg_receiver"/>
</dbReference>
<dbReference type="GO" id="GO:0005829">
    <property type="term" value="C:cytosol"/>
    <property type="evidence" value="ECO:0007669"/>
    <property type="project" value="TreeGrafter"/>
</dbReference>
<dbReference type="NCBIfam" id="TIGR01387">
    <property type="entry name" value="cztR_silR_copR"/>
    <property type="match status" value="1"/>
</dbReference>
<evidence type="ECO:0000256" key="3">
    <source>
        <dbReference type="ARBA" id="ARBA00023012"/>
    </source>
</evidence>
<evidence type="ECO:0000259" key="10">
    <source>
        <dbReference type="PROSITE" id="PS51755"/>
    </source>
</evidence>
<dbReference type="SMART" id="SM00862">
    <property type="entry name" value="Trans_reg_C"/>
    <property type="match status" value="1"/>
</dbReference>
<protein>
    <submittedName>
        <fullName evidence="11">Response regulator</fullName>
    </submittedName>
</protein>
<evidence type="ECO:0000259" key="9">
    <source>
        <dbReference type="PROSITE" id="PS50110"/>
    </source>
</evidence>
<proteinExistence type="predicted"/>
<feature type="DNA-binding region" description="OmpR/PhoB-type" evidence="8">
    <location>
        <begin position="124"/>
        <end position="222"/>
    </location>
</feature>
<keyword evidence="3" id="KW-0902">Two-component regulatory system</keyword>
<dbReference type="InterPro" id="IPR036388">
    <property type="entry name" value="WH-like_DNA-bd_sf"/>
</dbReference>
<dbReference type="InterPro" id="IPR001867">
    <property type="entry name" value="OmpR/PhoB-type_DNA-bd"/>
</dbReference>
<keyword evidence="4" id="KW-0805">Transcription regulation</keyword>
<dbReference type="SUPFAM" id="SSF52172">
    <property type="entry name" value="CheY-like"/>
    <property type="match status" value="1"/>
</dbReference>
<keyword evidence="1" id="KW-0104">Cadmium</keyword>
<evidence type="ECO:0000256" key="1">
    <source>
        <dbReference type="ARBA" id="ARBA00022539"/>
    </source>
</evidence>
<dbReference type="PROSITE" id="PS51755">
    <property type="entry name" value="OMPR_PHOB"/>
    <property type="match status" value="1"/>
</dbReference>
<evidence type="ECO:0000256" key="5">
    <source>
        <dbReference type="ARBA" id="ARBA00023125"/>
    </source>
</evidence>
<dbReference type="PANTHER" id="PTHR48111:SF41">
    <property type="entry name" value="TRANSCRIPTIONAL REGULATORY PROTEIN CUSR-RELATED"/>
    <property type="match status" value="1"/>
</dbReference>
<dbReference type="CDD" id="cd19935">
    <property type="entry name" value="REC_OmpR_CusR-like"/>
    <property type="match status" value="1"/>
</dbReference>
<dbReference type="AlphaFoldDB" id="A0A7X6DI11"/>
<dbReference type="Proteomes" id="UP000521868">
    <property type="component" value="Unassembled WGS sequence"/>
</dbReference>
<dbReference type="GO" id="GO:0000156">
    <property type="term" value="F:phosphorelay response regulator activity"/>
    <property type="evidence" value="ECO:0007669"/>
    <property type="project" value="TreeGrafter"/>
</dbReference>
<dbReference type="Pfam" id="PF00486">
    <property type="entry name" value="Trans_reg_C"/>
    <property type="match status" value="1"/>
</dbReference>
<dbReference type="GO" id="GO:0006355">
    <property type="term" value="P:regulation of DNA-templated transcription"/>
    <property type="evidence" value="ECO:0007669"/>
    <property type="project" value="InterPro"/>
</dbReference>
<dbReference type="PROSITE" id="PS50110">
    <property type="entry name" value="RESPONSE_REGULATORY"/>
    <property type="match status" value="1"/>
</dbReference>
<evidence type="ECO:0000256" key="2">
    <source>
        <dbReference type="ARBA" id="ARBA00022553"/>
    </source>
</evidence>
<evidence type="ECO:0000256" key="8">
    <source>
        <dbReference type="PROSITE-ProRule" id="PRU01091"/>
    </source>
</evidence>
<gene>
    <name evidence="11" type="ORF">RAMLITH_17150</name>
</gene>
<dbReference type="Gene3D" id="3.40.50.2300">
    <property type="match status" value="1"/>
</dbReference>
<dbReference type="Gene3D" id="6.10.250.690">
    <property type="match status" value="1"/>
</dbReference>
<dbReference type="CDD" id="cd00383">
    <property type="entry name" value="trans_reg_C"/>
    <property type="match status" value="1"/>
</dbReference>
<feature type="domain" description="Response regulatory" evidence="9">
    <location>
        <begin position="2"/>
        <end position="115"/>
    </location>
</feature>
<dbReference type="FunFam" id="3.40.50.2300:FF:000001">
    <property type="entry name" value="DNA-binding response regulator PhoB"/>
    <property type="match status" value="1"/>
</dbReference>
<dbReference type="Pfam" id="PF00072">
    <property type="entry name" value="Response_reg"/>
    <property type="match status" value="1"/>
</dbReference>
<evidence type="ECO:0000313" key="11">
    <source>
        <dbReference type="EMBL" id="NKE67552.1"/>
    </source>
</evidence>
<dbReference type="PANTHER" id="PTHR48111">
    <property type="entry name" value="REGULATOR OF RPOS"/>
    <property type="match status" value="1"/>
</dbReference>
<accession>A0A7X6DI11</accession>
<evidence type="ECO:0000313" key="12">
    <source>
        <dbReference type="Proteomes" id="UP000521868"/>
    </source>
</evidence>
<dbReference type="InterPro" id="IPR006291">
    <property type="entry name" value="CusR-like"/>
</dbReference>
<evidence type="ECO:0000256" key="7">
    <source>
        <dbReference type="PROSITE-ProRule" id="PRU00169"/>
    </source>
</evidence>